<evidence type="ECO:0000256" key="3">
    <source>
        <dbReference type="ARBA" id="ARBA00022833"/>
    </source>
</evidence>
<dbReference type="GO" id="GO:0000981">
    <property type="term" value="F:DNA-binding transcription factor activity, RNA polymerase II-specific"/>
    <property type="evidence" value="ECO:0007669"/>
    <property type="project" value="TreeGrafter"/>
</dbReference>
<keyword evidence="2 4" id="KW-0863">Zinc-finger</keyword>
<proteinExistence type="predicted"/>
<dbReference type="Pfam" id="PF13894">
    <property type="entry name" value="zf-C2H2_4"/>
    <property type="match status" value="1"/>
</dbReference>
<feature type="domain" description="C2H2-type" evidence="5">
    <location>
        <begin position="110"/>
        <end position="137"/>
    </location>
</feature>
<dbReference type="InterPro" id="IPR036236">
    <property type="entry name" value="Znf_C2H2_sf"/>
</dbReference>
<evidence type="ECO:0000256" key="2">
    <source>
        <dbReference type="ARBA" id="ARBA00022771"/>
    </source>
</evidence>
<keyword evidence="3" id="KW-0862">Zinc</keyword>
<dbReference type="GO" id="GO:0000978">
    <property type="term" value="F:RNA polymerase II cis-regulatory region sequence-specific DNA binding"/>
    <property type="evidence" value="ECO:0007669"/>
    <property type="project" value="TreeGrafter"/>
</dbReference>
<accession>A0A3P7K118</accession>
<dbReference type="Gene3D" id="3.30.160.60">
    <property type="entry name" value="Classic Zinc Finger"/>
    <property type="match status" value="2"/>
</dbReference>
<dbReference type="InterPro" id="IPR013087">
    <property type="entry name" value="Znf_C2H2_type"/>
</dbReference>
<evidence type="ECO:0000313" key="6">
    <source>
        <dbReference type="EMBL" id="VDM84964.1"/>
    </source>
</evidence>
<dbReference type="SUPFAM" id="SSF57667">
    <property type="entry name" value="beta-beta-alpha zinc fingers"/>
    <property type="match status" value="2"/>
</dbReference>
<protein>
    <recommendedName>
        <fullName evidence="5">C2H2-type domain-containing protein</fullName>
    </recommendedName>
</protein>
<dbReference type="EMBL" id="UYYB01134861">
    <property type="protein sequence ID" value="VDM84964.1"/>
    <property type="molecule type" value="Genomic_DNA"/>
</dbReference>
<evidence type="ECO:0000256" key="1">
    <source>
        <dbReference type="ARBA" id="ARBA00022723"/>
    </source>
</evidence>
<dbReference type="GO" id="GO:0008270">
    <property type="term" value="F:zinc ion binding"/>
    <property type="evidence" value="ECO:0007669"/>
    <property type="project" value="UniProtKB-KW"/>
</dbReference>
<feature type="domain" description="C2H2-type" evidence="5">
    <location>
        <begin position="138"/>
        <end position="165"/>
    </location>
</feature>
<keyword evidence="7" id="KW-1185">Reference proteome</keyword>
<dbReference type="PANTHER" id="PTHR23235:SF120">
    <property type="entry name" value="KRUPPEL-LIKE FACTOR 15"/>
    <property type="match status" value="1"/>
</dbReference>
<dbReference type="SMART" id="SM00355">
    <property type="entry name" value="ZnF_C2H2"/>
    <property type="match status" value="3"/>
</dbReference>
<dbReference type="OrthoDB" id="40579at2759"/>
<keyword evidence="1" id="KW-0479">Metal-binding</keyword>
<dbReference type="FunFam" id="3.30.160.60:FF:002869">
    <property type="entry name" value="Comb gap splice variant cg14"/>
    <property type="match status" value="1"/>
</dbReference>
<feature type="non-terminal residue" evidence="6">
    <location>
        <position position="189"/>
    </location>
</feature>
<gene>
    <name evidence="6" type="ORF">SVUK_LOCUS19962</name>
</gene>
<dbReference type="PROSITE" id="PS00028">
    <property type="entry name" value="ZINC_FINGER_C2H2_1"/>
    <property type="match status" value="3"/>
</dbReference>
<evidence type="ECO:0000313" key="7">
    <source>
        <dbReference type="Proteomes" id="UP000270094"/>
    </source>
</evidence>
<dbReference type="AlphaFoldDB" id="A0A3P7K118"/>
<organism evidence="6 7">
    <name type="scientific">Strongylus vulgaris</name>
    <name type="common">Blood worm</name>
    <dbReference type="NCBI Taxonomy" id="40348"/>
    <lineage>
        <taxon>Eukaryota</taxon>
        <taxon>Metazoa</taxon>
        <taxon>Ecdysozoa</taxon>
        <taxon>Nematoda</taxon>
        <taxon>Chromadorea</taxon>
        <taxon>Rhabditida</taxon>
        <taxon>Rhabditina</taxon>
        <taxon>Rhabditomorpha</taxon>
        <taxon>Strongyloidea</taxon>
        <taxon>Strongylidae</taxon>
        <taxon>Strongylus</taxon>
    </lineage>
</organism>
<dbReference type="Pfam" id="PF00096">
    <property type="entry name" value="zf-C2H2"/>
    <property type="match status" value="1"/>
</dbReference>
<feature type="domain" description="C2H2-type" evidence="5">
    <location>
        <begin position="166"/>
        <end position="189"/>
    </location>
</feature>
<reference evidence="6 7" key="1">
    <citation type="submission" date="2018-11" db="EMBL/GenBank/DDBJ databases">
        <authorList>
            <consortium name="Pathogen Informatics"/>
        </authorList>
    </citation>
    <scope>NUCLEOTIDE SEQUENCE [LARGE SCALE GENOMIC DNA]</scope>
</reference>
<dbReference type="PROSITE" id="PS50157">
    <property type="entry name" value="ZINC_FINGER_C2H2_2"/>
    <property type="match status" value="3"/>
</dbReference>
<dbReference type="PANTHER" id="PTHR23235">
    <property type="entry name" value="KRUEPPEL-LIKE TRANSCRIPTION FACTOR"/>
    <property type="match status" value="1"/>
</dbReference>
<sequence>IVYLKKKTPLGCFDCSVRYFTIIFLSAQDGIDVESVDPSEVVFVDEINDIIVPEEIFQQWPGEAVALEVNGVEYAEDDFIPIEGTNIVEYEEEDVDRLMNRGRRKPPTIVQCEVCGVVVKHPSKIEAHMRTHTGEKPFECEICGAKFTQRTPMLNHVRRHLGQTPYLCGYGCGKSFVNNAQKNAHELRH</sequence>
<feature type="non-terminal residue" evidence="6">
    <location>
        <position position="1"/>
    </location>
</feature>
<name>A0A3P7K118_STRVU</name>
<evidence type="ECO:0000259" key="5">
    <source>
        <dbReference type="PROSITE" id="PS50157"/>
    </source>
</evidence>
<evidence type="ECO:0000256" key="4">
    <source>
        <dbReference type="PROSITE-ProRule" id="PRU00042"/>
    </source>
</evidence>
<dbReference type="Proteomes" id="UP000270094">
    <property type="component" value="Unassembled WGS sequence"/>
</dbReference>